<protein>
    <submittedName>
        <fullName evidence="6">PDZ domain-containing protein</fullName>
    </submittedName>
</protein>
<feature type="compositionally biased region" description="Low complexity" evidence="3">
    <location>
        <begin position="388"/>
        <end position="399"/>
    </location>
</feature>
<dbReference type="PROSITE" id="PS50106">
    <property type="entry name" value="PDZ"/>
    <property type="match status" value="1"/>
</dbReference>
<comment type="cofactor">
    <cofactor evidence="1">
        <name>Zn(2+)</name>
        <dbReference type="ChEBI" id="CHEBI:29105"/>
    </cofactor>
</comment>
<feature type="signal peptide" evidence="4">
    <location>
        <begin position="1"/>
        <end position="25"/>
    </location>
</feature>
<evidence type="ECO:0000313" key="7">
    <source>
        <dbReference type="Proteomes" id="UP001566331"/>
    </source>
</evidence>
<dbReference type="RefSeq" id="WP_370565680.1">
    <property type="nucleotide sequence ID" value="NZ_JBFWIB010000022.1"/>
</dbReference>
<evidence type="ECO:0000259" key="5">
    <source>
        <dbReference type="PROSITE" id="PS50106"/>
    </source>
</evidence>
<feature type="domain" description="PDZ" evidence="5">
    <location>
        <begin position="62"/>
        <end position="117"/>
    </location>
</feature>
<dbReference type="Gene3D" id="2.30.42.10">
    <property type="match status" value="2"/>
</dbReference>
<evidence type="ECO:0000256" key="1">
    <source>
        <dbReference type="ARBA" id="ARBA00001947"/>
    </source>
</evidence>
<feature type="region of interest" description="Disordered" evidence="3">
    <location>
        <begin position="338"/>
        <end position="399"/>
    </location>
</feature>
<dbReference type="Proteomes" id="UP001566331">
    <property type="component" value="Unassembled WGS sequence"/>
</dbReference>
<organism evidence="6 7">
    <name type="scientific">Luteimonas salinilitoris</name>
    <dbReference type="NCBI Taxonomy" id="3237697"/>
    <lineage>
        <taxon>Bacteria</taxon>
        <taxon>Pseudomonadati</taxon>
        <taxon>Pseudomonadota</taxon>
        <taxon>Gammaproteobacteria</taxon>
        <taxon>Lysobacterales</taxon>
        <taxon>Lysobacteraceae</taxon>
        <taxon>Luteimonas</taxon>
    </lineage>
</organism>
<dbReference type="SMART" id="SM00228">
    <property type="entry name" value="PDZ"/>
    <property type="match status" value="2"/>
</dbReference>
<keyword evidence="7" id="KW-1185">Reference proteome</keyword>
<dbReference type="InterPro" id="IPR001478">
    <property type="entry name" value="PDZ"/>
</dbReference>
<feature type="chain" id="PRO_5045454487" evidence="4">
    <location>
        <begin position="26"/>
        <end position="399"/>
    </location>
</feature>
<feature type="compositionally biased region" description="Pro residues" evidence="3">
    <location>
        <begin position="353"/>
        <end position="387"/>
    </location>
</feature>
<evidence type="ECO:0000256" key="4">
    <source>
        <dbReference type="SAM" id="SignalP"/>
    </source>
</evidence>
<evidence type="ECO:0000256" key="3">
    <source>
        <dbReference type="SAM" id="MobiDB-lite"/>
    </source>
</evidence>
<dbReference type="InterPro" id="IPR036034">
    <property type="entry name" value="PDZ_sf"/>
</dbReference>
<gene>
    <name evidence="6" type="ORF">AB6713_17735</name>
</gene>
<dbReference type="PANTHER" id="PTHR42837">
    <property type="entry name" value="REGULATOR OF SIGMA-E PROTEASE RSEP"/>
    <property type="match status" value="1"/>
</dbReference>
<dbReference type="Pfam" id="PF13180">
    <property type="entry name" value="PDZ_2"/>
    <property type="match status" value="1"/>
</dbReference>
<evidence type="ECO:0000313" key="6">
    <source>
        <dbReference type="EMBL" id="MEZ0476439.1"/>
    </source>
</evidence>
<dbReference type="InterPro" id="IPR004387">
    <property type="entry name" value="Pept_M50_Zn"/>
</dbReference>
<reference evidence="6 7" key="1">
    <citation type="submission" date="2024-07" db="EMBL/GenBank/DDBJ databases">
        <title>Luteimonas salilacus sp. nov., isolated from the shore soil of Salt Lake in Tibet of China.</title>
        <authorList>
            <person name="Zhang X."/>
            <person name="Li A."/>
        </authorList>
    </citation>
    <scope>NUCLEOTIDE SEQUENCE [LARGE SCALE GENOMIC DNA]</scope>
    <source>
        <strain evidence="6 7">B3-2-R+30</strain>
    </source>
</reference>
<comment type="caution">
    <text evidence="6">The sequence shown here is derived from an EMBL/GenBank/DDBJ whole genome shotgun (WGS) entry which is preliminary data.</text>
</comment>
<keyword evidence="2" id="KW-0175">Coiled coil</keyword>
<dbReference type="PANTHER" id="PTHR42837:SF2">
    <property type="entry name" value="MEMBRANE METALLOPROTEASE ARASP2, CHLOROPLASTIC-RELATED"/>
    <property type="match status" value="1"/>
</dbReference>
<dbReference type="EMBL" id="JBFWIC010000035">
    <property type="protein sequence ID" value="MEZ0476439.1"/>
    <property type="molecule type" value="Genomic_DNA"/>
</dbReference>
<name>A0ABV4HUK8_9GAMM</name>
<feature type="coiled-coil region" evidence="2">
    <location>
        <begin position="25"/>
        <end position="54"/>
    </location>
</feature>
<accession>A0ABV4HUK8</accession>
<proteinExistence type="predicted"/>
<dbReference type="SUPFAM" id="SSF50156">
    <property type="entry name" value="PDZ domain-like"/>
    <property type="match status" value="2"/>
</dbReference>
<keyword evidence="4" id="KW-0732">Signal</keyword>
<evidence type="ECO:0000256" key="2">
    <source>
        <dbReference type="SAM" id="Coils"/>
    </source>
</evidence>
<sequence>MTRSPLIPRFLCAALALLFGGAAHAQQAEDDKALAEARAELARAAALVAELSEERIAGDARIGELRQRLAGRPVLGVLLAPDPQAGVRIAGVTPDGAAAEAGLRSGDRLASIDGSRILGSSGELRAANARKLLAGLSADTPVRLGYERDDRSAMVTVTPRIGRGAVLLRDTDLSEALLEARTQASEGLRQATDAMRDVQMPDIAAEVQAALAATDISAEVQAALAESNIAAEVRRALSGSGLSTDCDGDDCAPPMLLSAFRWSGLNLATIDPQLGRYFGTSRGVLVLSSGELDGLQAGDVIQRIDGRDVGTPREVMAALRDKPADAKVPVTYLRDRKSATTPITVPKLRPLRIPAPPAPPRPPKPPAPPDARAPEAPPAPPKPPAPPAAMQAPALASGA</sequence>